<dbReference type="Pfam" id="PF14237">
    <property type="entry name" value="GYF_2"/>
    <property type="match status" value="1"/>
</dbReference>
<evidence type="ECO:0000256" key="2">
    <source>
        <dbReference type="ARBA" id="ARBA00022692"/>
    </source>
</evidence>
<evidence type="ECO:0000256" key="3">
    <source>
        <dbReference type="ARBA" id="ARBA00022989"/>
    </source>
</evidence>
<dbReference type="AlphaFoldDB" id="A0A9X3R326"/>
<organism evidence="8 9">
    <name type="scientific">Agrobacterium salinitolerans</name>
    <dbReference type="NCBI Taxonomy" id="1183413"/>
    <lineage>
        <taxon>Bacteria</taxon>
        <taxon>Pseudomonadati</taxon>
        <taxon>Pseudomonadota</taxon>
        <taxon>Alphaproteobacteria</taxon>
        <taxon>Hyphomicrobiales</taxon>
        <taxon>Rhizobiaceae</taxon>
        <taxon>Rhizobium/Agrobacterium group</taxon>
        <taxon>Agrobacterium</taxon>
    </lineage>
</organism>
<dbReference type="GO" id="GO:0016020">
    <property type="term" value="C:membrane"/>
    <property type="evidence" value="ECO:0007669"/>
    <property type="project" value="UniProtKB-SubCell"/>
</dbReference>
<protein>
    <submittedName>
        <fullName evidence="8">RDD family protein</fullName>
    </submittedName>
</protein>
<sequence>MAAWYYAAGKDQKGPVGEDEISGLIKSGQITRETIVWREGMDDWQRAVEQPELSSAFSTPPPLPNTPSPKIPPPIFEPPVLKAGVVIISRPWPRFWARFIDNLIFVPMLGFGIGLWAVLYAPDIYLQIVMMNGVLFGVLLLPLVALFLALCMIVVGTTPGKAIVGVRVPVDRGRNRLGFYLSREFKVWAAGLGLGIPFVALFTQVRQYRLLAAGKSASYDEGHPAIIANPSKVRLAASIVVVAALFTGNIILRAEDQKAETNLNTTQAWINPVTNKTTTIGKTWQAQEMKTNSGRTFYFASNELLAEAIFGYEQFPSYGVQAAAYADAIKAAVASDVRITSQWQPVLVQGMPALRATGKSVKYTDSIVDVTIVVKGRDAWRTLVFSRGNSPAQSAEKEKFVKAMFGTAN</sequence>
<dbReference type="InterPro" id="IPR025640">
    <property type="entry name" value="GYF_2"/>
</dbReference>
<dbReference type="InterPro" id="IPR010432">
    <property type="entry name" value="RDD"/>
</dbReference>
<feature type="transmembrane region" description="Helical" evidence="5">
    <location>
        <begin position="99"/>
        <end position="119"/>
    </location>
</feature>
<evidence type="ECO:0000313" key="8">
    <source>
        <dbReference type="EMBL" id="MCZ7940555.1"/>
    </source>
</evidence>
<dbReference type="Pfam" id="PF06271">
    <property type="entry name" value="RDD"/>
    <property type="match status" value="1"/>
</dbReference>
<feature type="domain" description="RDD" evidence="6">
    <location>
        <begin position="90"/>
        <end position="200"/>
    </location>
</feature>
<comment type="subcellular location">
    <subcellularLocation>
        <location evidence="1">Membrane</location>
        <topology evidence="1">Multi-pass membrane protein</topology>
    </subcellularLocation>
</comment>
<gene>
    <name evidence="8" type="ORF">O9X88_23775</name>
</gene>
<evidence type="ECO:0000313" key="9">
    <source>
        <dbReference type="Proteomes" id="UP001151018"/>
    </source>
</evidence>
<keyword evidence="2 5" id="KW-0812">Transmembrane</keyword>
<name>A0A9X3R326_9HYPH</name>
<evidence type="ECO:0000259" key="6">
    <source>
        <dbReference type="Pfam" id="PF06271"/>
    </source>
</evidence>
<feature type="transmembrane region" description="Helical" evidence="5">
    <location>
        <begin position="185"/>
        <end position="205"/>
    </location>
</feature>
<keyword evidence="4 5" id="KW-0472">Membrane</keyword>
<dbReference type="Proteomes" id="UP001151018">
    <property type="component" value="Unassembled WGS sequence"/>
</dbReference>
<evidence type="ECO:0000259" key="7">
    <source>
        <dbReference type="Pfam" id="PF14237"/>
    </source>
</evidence>
<evidence type="ECO:0000256" key="4">
    <source>
        <dbReference type="ARBA" id="ARBA00023136"/>
    </source>
</evidence>
<feature type="transmembrane region" description="Helical" evidence="5">
    <location>
        <begin position="233"/>
        <end position="252"/>
    </location>
</feature>
<dbReference type="EMBL" id="JAPZLR010000027">
    <property type="protein sequence ID" value="MCZ7940555.1"/>
    <property type="molecule type" value="Genomic_DNA"/>
</dbReference>
<keyword evidence="3 5" id="KW-1133">Transmembrane helix</keyword>
<comment type="caution">
    <text evidence="8">The sequence shown here is derived from an EMBL/GenBank/DDBJ whole genome shotgun (WGS) entry which is preliminary data.</text>
</comment>
<evidence type="ECO:0000256" key="1">
    <source>
        <dbReference type="ARBA" id="ARBA00004141"/>
    </source>
</evidence>
<reference evidence="8" key="1">
    <citation type="submission" date="2022-12" db="EMBL/GenBank/DDBJ databases">
        <title>Draft genome sequences of 22 rhizogenic Agrobacterium biovar 1 strains, the causative agent of hairy root disease.</title>
        <authorList>
            <person name="Kim N."/>
            <person name="Vargas P."/>
            <person name="Rediers H."/>
        </authorList>
    </citation>
    <scope>NUCLEOTIDE SEQUENCE</scope>
    <source>
        <strain evidence="8">ST15.13.006</strain>
    </source>
</reference>
<evidence type="ECO:0000256" key="5">
    <source>
        <dbReference type="SAM" id="Phobius"/>
    </source>
</evidence>
<accession>A0A9X3R326</accession>
<feature type="transmembrane region" description="Helical" evidence="5">
    <location>
        <begin position="139"/>
        <end position="164"/>
    </location>
</feature>
<dbReference type="RefSeq" id="WP_269835384.1">
    <property type="nucleotide sequence ID" value="NZ_JAPZLR010000027.1"/>
</dbReference>
<feature type="domain" description="GYF" evidence="7">
    <location>
        <begin position="4"/>
        <end position="53"/>
    </location>
</feature>
<proteinExistence type="predicted"/>